<dbReference type="GO" id="GO:0005975">
    <property type="term" value="P:carbohydrate metabolic process"/>
    <property type="evidence" value="ECO:0007669"/>
    <property type="project" value="InterPro"/>
</dbReference>
<dbReference type="CDD" id="cd11301">
    <property type="entry name" value="Fut1_Fut2_like"/>
    <property type="match status" value="1"/>
</dbReference>
<accession>A0A419S3W2</accession>
<organism evidence="3 4">
    <name type="scientific">Pelobium manganitolerans</name>
    <dbReference type="NCBI Taxonomy" id="1842495"/>
    <lineage>
        <taxon>Bacteria</taxon>
        <taxon>Pseudomonadati</taxon>
        <taxon>Bacteroidota</taxon>
        <taxon>Sphingobacteriia</taxon>
        <taxon>Sphingobacteriales</taxon>
        <taxon>Sphingobacteriaceae</taxon>
        <taxon>Pelobium</taxon>
    </lineage>
</organism>
<keyword evidence="4" id="KW-1185">Reference proteome</keyword>
<comment type="caution">
    <text evidence="3">The sequence shown here is derived from an EMBL/GenBank/DDBJ whole genome shotgun (WGS) entry which is preliminary data.</text>
</comment>
<sequence>MIAVRFIGRLGNQLFQYVFLQYVKQREADKLVFFENPHHAYIEKYFELERNDNFLLGSKAYSAITRVAPMLLPLKKIYIHNWVSPREFKLRNWSLYEGYFQSDYYYKQLKNPPRFKIKKSYLREFEDLYGTLFAESKTVVVHIRRTDYMSYGERRKRDISLPMAYFKKRLEALGDLSAHKVIFVSDDISHVKQVFPPQENFVFSENSEIIDFQIIQHADIAIISNSTFAWWACFLSHKKQKVYAPKNWFGFKIGREHPRGIMTDKFEWCEVNED</sequence>
<evidence type="ECO:0000313" key="4">
    <source>
        <dbReference type="Proteomes" id="UP000283433"/>
    </source>
</evidence>
<name>A0A419S3W2_9SPHI</name>
<dbReference type="PANTHER" id="PTHR11927:SF9">
    <property type="entry name" value="L-FUCOSYLTRANSFERASE"/>
    <property type="match status" value="1"/>
</dbReference>
<dbReference type="GO" id="GO:0008107">
    <property type="term" value="F:galactoside 2-alpha-L-fucosyltransferase activity"/>
    <property type="evidence" value="ECO:0007669"/>
    <property type="project" value="InterPro"/>
</dbReference>
<keyword evidence="2 3" id="KW-0808">Transferase</keyword>
<dbReference type="PANTHER" id="PTHR11927">
    <property type="entry name" value="GALACTOSIDE 2-L-FUCOSYLTRANSFERASE"/>
    <property type="match status" value="1"/>
</dbReference>
<dbReference type="InterPro" id="IPR002516">
    <property type="entry name" value="Glyco_trans_11"/>
</dbReference>
<dbReference type="Proteomes" id="UP000283433">
    <property type="component" value="Unassembled WGS sequence"/>
</dbReference>
<dbReference type="GO" id="GO:0016020">
    <property type="term" value="C:membrane"/>
    <property type="evidence" value="ECO:0007669"/>
    <property type="project" value="InterPro"/>
</dbReference>
<dbReference type="RefSeq" id="WP_120182332.1">
    <property type="nucleotide sequence ID" value="NZ_MBTA01000026.1"/>
</dbReference>
<keyword evidence="1" id="KW-0328">Glycosyltransferase</keyword>
<protein>
    <submittedName>
        <fullName evidence="3">Glycosyl transferase</fullName>
    </submittedName>
</protein>
<proteinExistence type="predicted"/>
<dbReference type="EMBL" id="MBTA01000026">
    <property type="protein sequence ID" value="RKD14331.1"/>
    <property type="molecule type" value="Genomic_DNA"/>
</dbReference>
<dbReference type="Pfam" id="PF01531">
    <property type="entry name" value="Glyco_transf_11"/>
    <property type="match status" value="1"/>
</dbReference>
<evidence type="ECO:0000313" key="3">
    <source>
        <dbReference type="EMBL" id="RKD14331.1"/>
    </source>
</evidence>
<reference evidence="3 4" key="1">
    <citation type="submission" date="2016-07" db="EMBL/GenBank/DDBJ databases">
        <title>Genome of Pelobium manganitolerans.</title>
        <authorList>
            <person name="Wu S."/>
            <person name="Wang G."/>
        </authorList>
    </citation>
    <scope>NUCLEOTIDE SEQUENCE [LARGE SCALE GENOMIC DNA]</scope>
    <source>
        <strain evidence="3 4">YS-25</strain>
    </source>
</reference>
<gene>
    <name evidence="3" type="ORF">BCY91_07545</name>
</gene>
<evidence type="ECO:0000256" key="2">
    <source>
        <dbReference type="ARBA" id="ARBA00022679"/>
    </source>
</evidence>
<dbReference type="OrthoDB" id="9794601at2"/>
<dbReference type="AlphaFoldDB" id="A0A419S3W2"/>
<evidence type="ECO:0000256" key="1">
    <source>
        <dbReference type="ARBA" id="ARBA00022676"/>
    </source>
</evidence>